<feature type="signal peptide" evidence="6">
    <location>
        <begin position="1"/>
        <end position="22"/>
    </location>
</feature>
<dbReference type="InterPro" id="IPR051167">
    <property type="entry name" value="Prolyl_oligopep/macrocyclase"/>
</dbReference>
<dbReference type="GO" id="GO:0004252">
    <property type="term" value="F:serine-type endopeptidase activity"/>
    <property type="evidence" value="ECO:0007669"/>
    <property type="project" value="UniProtKB-EC"/>
</dbReference>
<keyword evidence="5" id="KW-0720">Serine protease</keyword>
<dbReference type="InterPro" id="IPR023302">
    <property type="entry name" value="Pept_S9A_N"/>
</dbReference>
<dbReference type="EMBL" id="WHUF01000002">
    <property type="protein sequence ID" value="MQA19372.1"/>
    <property type="molecule type" value="Genomic_DNA"/>
</dbReference>
<feature type="chain" id="PRO_5032624053" description="prolyl oligopeptidase" evidence="6">
    <location>
        <begin position="23"/>
        <end position="714"/>
    </location>
</feature>
<evidence type="ECO:0000256" key="2">
    <source>
        <dbReference type="ARBA" id="ARBA00011897"/>
    </source>
</evidence>
<proteinExistence type="predicted"/>
<dbReference type="AlphaFoldDB" id="A0A843S947"/>
<evidence type="ECO:0000256" key="1">
    <source>
        <dbReference type="ARBA" id="ARBA00001070"/>
    </source>
</evidence>
<dbReference type="InterPro" id="IPR002470">
    <property type="entry name" value="Peptidase_S9A"/>
</dbReference>
<evidence type="ECO:0000256" key="3">
    <source>
        <dbReference type="ARBA" id="ARBA00022670"/>
    </source>
</evidence>
<dbReference type="SUPFAM" id="SSF53474">
    <property type="entry name" value="alpha/beta-Hydrolases"/>
    <property type="match status" value="1"/>
</dbReference>
<dbReference type="PANTHER" id="PTHR42881:SF2">
    <property type="entry name" value="PROLYL ENDOPEPTIDASE"/>
    <property type="match status" value="1"/>
</dbReference>
<dbReference type="EC" id="3.4.21.26" evidence="2"/>
<feature type="domain" description="Peptidase S9A N-terminal" evidence="8">
    <location>
        <begin position="29"/>
        <end position="427"/>
    </location>
</feature>
<keyword evidence="3" id="KW-0645">Protease</keyword>
<evidence type="ECO:0000256" key="4">
    <source>
        <dbReference type="ARBA" id="ARBA00022801"/>
    </source>
</evidence>
<dbReference type="InterPro" id="IPR001375">
    <property type="entry name" value="Peptidase_S9_cat"/>
</dbReference>
<dbReference type="InterPro" id="IPR029058">
    <property type="entry name" value="AB_hydrolase_fold"/>
</dbReference>
<evidence type="ECO:0000313" key="9">
    <source>
        <dbReference type="EMBL" id="MQA19372.1"/>
    </source>
</evidence>
<dbReference type="Pfam" id="PF00326">
    <property type="entry name" value="Peptidase_S9"/>
    <property type="match status" value="1"/>
</dbReference>
<evidence type="ECO:0000256" key="6">
    <source>
        <dbReference type="SAM" id="SignalP"/>
    </source>
</evidence>
<dbReference type="RefSeq" id="WP_152803105.1">
    <property type="nucleotide sequence ID" value="NZ_WHUF01000002.1"/>
</dbReference>
<reference evidence="9 10" key="1">
    <citation type="submission" date="2019-10" db="EMBL/GenBank/DDBJ databases">
        <title>Two novel species isolated from a subtropical stream in China.</title>
        <authorList>
            <person name="Lu H."/>
        </authorList>
    </citation>
    <scope>NUCLEOTIDE SEQUENCE [LARGE SCALE GENOMIC DNA]</scope>
    <source>
        <strain evidence="9 10">FT103W</strain>
    </source>
</reference>
<dbReference type="Pfam" id="PF02897">
    <property type="entry name" value="Peptidase_S9_N"/>
    <property type="match status" value="1"/>
</dbReference>
<dbReference type="Gene3D" id="3.40.50.1820">
    <property type="entry name" value="alpha/beta hydrolase"/>
    <property type="match status" value="1"/>
</dbReference>
<sequence>MTKAVRLMYGAVLALSVSAAFAADIPAAPVARVEPVADTYFGETVVDRYRWMENDKDPDWLPYLKQQNAHARGVLDALPKRDVLLTRIQQLSGDVATPSRIQKAGARLFYQQRPAGANNFKLFVREVGKNSGKDRVLVDPTKLDTKTSHVSLDWWQASPDGSKLVYGLSKDGSEDSVLQIMDVRTGAILKERIADTQGADPNWLDDSSGFFYNQLTGKNNTPERYLDSVARFHKLGTDPAKDPLLMKRGLDPAVKYENIQAPSIGTALHSATALLILSDVRPEKRIYAAPLRDVIKGKAKWQVVADFADEITNLDLDGDNLYLLSTKDHPRGRLLKTSASAPSLAKATEVVPESKLVLQGITRAKDGLYLRAMDGGPSTLQRLGNDGKLTTIALPFEGTLRAVEADPAAAGVLTVLTGWLEPAGIWSVGADGKVVDTGITPKPAIDTSAYTTERRYATAKDGTQIPYSLIYKKGIKLDGKNPAFISAYGSYGSAAYTPSFAGRTLALADQGAIVGYANVRGGGEFGRQWHRAGQLENKPNTWRDLIAVCEDMNAKGYTSPQNLAIGGRSAGGITMGRALEERPDLFAAVVSGVGWHNPLRYVAEQNGYGEEPEWGAIADPAGFKALKSIDSYQLVADGAKYPAIMLTTGVTDPRVAPFHPAKMAARLQTATASGKPVILRVDFDAGHGMGSTRAQQDVEAADTYAFILSQTTGK</sequence>
<feature type="domain" description="Peptidase S9 prolyl oligopeptidase catalytic" evidence="7">
    <location>
        <begin position="499"/>
        <end position="711"/>
    </location>
</feature>
<evidence type="ECO:0000259" key="8">
    <source>
        <dbReference type="Pfam" id="PF02897"/>
    </source>
</evidence>
<accession>A0A843S947</accession>
<dbReference type="SUPFAM" id="SSF50993">
    <property type="entry name" value="Peptidase/esterase 'gauge' domain"/>
    <property type="match status" value="1"/>
</dbReference>
<evidence type="ECO:0000313" key="10">
    <source>
        <dbReference type="Proteomes" id="UP000444318"/>
    </source>
</evidence>
<comment type="caution">
    <text evidence="9">The sequence shown here is derived from an EMBL/GenBank/DDBJ whole genome shotgun (WGS) entry which is preliminary data.</text>
</comment>
<dbReference type="GO" id="GO:0070012">
    <property type="term" value="F:oligopeptidase activity"/>
    <property type="evidence" value="ECO:0007669"/>
    <property type="project" value="TreeGrafter"/>
</dbReference>
<dbReference type="PANTHER" id="PTHR42881">
    <property type="entry name" value="PROLYL ENDOPEPTIDASE"/>
    <property type="match status" value="1"/>
</dbReference>
<dbReference type="PRINTS" id="PR00862">
    <property type="entry name" value="PROLIGOPTASE"/>
</dbReference>
<evidence type="ECO:0000256" key="5">
    <source>
        <dbReference type="ARBA" id="ARBA00022825"/>
    </source>
</evidence>
<dbReference type="Gene3D" id="2.130.10.120">
    <property type="entry name" value="Prolyl oligopeptidase, N-terminal domain"/>
    <property type="match status" value="1"/>
</dbReference>
<evidence type="ECO:0000259" key="7">
    <source>
        <dbReference type="Pfam" id="PF00326"/>
    </source>
</evidence>
<dbReference type="GO" id="GO:0006508">
    <property type="term" value="P:proteolysis"/>
    <property type="evidence" value="ECO:0007669"/>
    <property type="project" value="UniProtKB-KW"/>
</dbReference>
<name>A0A843S947_9BURK</name>
<gene>
    <name evidence="9" type="ORF">GEV01_07575</name>
</gene>
<comment type="catalytic activity">
    <reaction evidence="1">
        <text>Hydrolysis of Pro-|-Xaa &gt;&gt; Ala-|-Xaa in oligopeptides.</text>
        <dbReference type="EC" id="3.4.21.26"/>
    </reaction>
</comment>
<keyword evidence="6" id="KW-0732">Signal</keyword>
<keyword evidence="10" id="KW-1185">Reference proteome</keyword>
<protein>
    <recommendedName>
        <fullName evidence="2">prolyl oligopeptidase</fullName>
        <ecNumber evidence="2">3.4.21.26</ecNumber>
    </recommendedName>
</protein>
<keyword evidence="4" id="KW-0378">Hydrolase</keyword>
<dbReference type="Proteomes" id="UP000444318">
    <property type="component" value="Unassembled WGS sequence"/>
</dbReference>
<organism evidence="9 10">
    <name type="scientific">Rugamonas rivuli</name>
    <dbReference type="NCBI Taxonomy" id="2743358"/>
    <lineage>
        <taxon>Bacteria</taxon>
        <taxon>Pseudomonadati</taxon>
        <taxon>Pseudomonadota</taxon>
        <taxon>Betaproteobacteria</taxon>
        <taxon>Burkholderiales</taxon>
        <taxon>Oxalobacteraceae</taxon>
        <taxon>Telluria group</taxon>
        <taxon>Rugamonas</taxon>
    </lineage>
</organism>
<dbReference type="GO" id="GO:0005829">
    <property type="term" value="C:cytosol"/>
    <property type="evidence" value="ECO:0007669"/>
    <property type="project" value="TreeGrafter"/>
</dbReference>